<accession>A0A439DFZ0</accession>
<protein>
    <recommendedName>
        <fullName evidence="4">AA1-like domain-containing protein</fullName>
    </recommendedName>
</protein>
<comment type="caution">
    <text evidence="2">The sequence shown here is derived from an EMBL/GenBank/DDBJ whole genome shotgun (WGS) entry which is preliminary data.</text>
</comment>
<feature type="chain" id="PRO_5019274572" description="AA1-like domain-containing protein" evidence="1">
    <location>
        <begin position="25"/>
        <end position="158"/>
    </location>
</feature>
<evidence type="ECO:0008006" key="4">
    <source>
        <dbReference type="Google" id="ProtNLM"/>
    </source>
</evidence>
<organism evidence="2 3">
    <name type="scientific">Xylaria grammica</name>
    <dbReference type="NCBI Taxonomy" id="363999"/>
    <lineage>
        <taxon>Eukaryota</taxon>
        <taxon>Fungi</taxon>
        <taxon>Dikarya</taxon>
        <taxon>Ascomycota</taxon>
        <taxon>Pezizomycotina</taxon>
        <taxon>Sordariomycetes</taxon>
        <taxon>Xylariomycetidae</taxon>
        <taxon>Xylariales</taxon>
        <taxon>Xylariaceae</taxon>
        <taxon>Xylaria</taxon>
    </lineage>
</organism>
<sequence>MRAQIASAVAALAACAAAVPTASGAVAQLETRATGTFDGDHLWKEIYLGNPFSTPYTISWVSFGVSGYSNDSPSFFVSCTALYDNRKPVADAAWYPCTGFPFDGGVEAQYYFNATASVINVKQTYVEGGEHHVKIGSANISGGLYPNETFSLPTLVVV</sequence>
<keyword evidence="1" id="KW-0732">Signal</keyword>
<dbReference type="EMBL" id="RYZI01000030">
    <property type="protein sequence ID" value="RWA13296.1"/>
    <property type="molecule type" value="Genomic_DNA"/>
</dbReference>
<evidence type="ECO:0000313" key="3">
    <source>
        <dbReference type="Proteomes" id="UP000286045"/>
    </source>
</evidence>
<evidence type="ECO:0000256" key="1">
    <source>
        <dbReference type="SAM" id="SignalP"/>
    </source>
</evidence>
<dbReference type="Proteomes" id="UP000286045">
    <property type="component" value="Unassembled WGS sequence"/>
</dbReference>
<reference evidence="2 3" key="1">
    <citation type="submission" date="2018-12" db="EMBL/GenBank/DDBJ databases">
        <title>Draft genome sequence of Xylaria grammica IHI A82.</title>
        <authorList>
            <person name="Buettner E."/>
            <person name="Kellner H."/>
        </authorList>
    </citation>
    <scope>NUCLEOTIDE SEQUENCE [LARGE SCALE GENOMIC DNA]</scope>
    <source>
        <strain evidence="2 3">IHI A82</strain>
    </source>
</reference>
<feature type="signal peptide" evidence="1">
    <location>
        <begin position="1"/>
        <end position="24"/>
    </location>
</feature>
<name>A0A439DFZ0_9PEZI</name>
<proteinExistence type="predicted"/>
<gene>
    <name evidence="2" type="ORF">EKO27_g1828</name>
</gene>
<evidence type="ECO:0000313" key="2">
    <source>
        <dbReference type="EMBL" id="RWA13296.1"/>
    </source>
</evidence>
<dbReference type="PROSITE" id="PS51257">
    <property type="entry name" value="PROKAR_LIPOPROTEIN"/>
    <property type="match status" value="1"/>
</dbReference>
<keyword evidence="3" id="KW-1185">Reference proteome</keyword>
<dbReference type="AlphaFoldDB" id="A0A439DFZ0"/>